<dbReference type="Pfam" id="PF20289">
    <property type="entry name" value="MComp1"/>
    <property type="match status" value="1"/>
</dbReference>
<gene>
    <name evidence="1" type="ORF">HZY62_08520</name>
    <name evidence="2" type="ORF">LX92_01830</name>
</gene>
<dbReference type="OrthoDB" id="2083773at2"/>
<evidence type="ECO:0000313" key="3">
    <source>
        <dbReference type="Proteomes" id="UP000245667"/>
    </source>
</evidence>
<dbReference type="RefSeq" id="WP_109649975.1">
    <property type="nucleotide sequence ID" value="NZ_JACWLN010000003.1"/>
</dbReference>
<accession>A0A316E3W6</accession>
<evidence type="ECO:0000313" key="4">
    <source>
        <dbReference type="Proteomes" id="UP000651837"/>
    </source>
</evidence>
<proteinExistence type="predicted"/>
<reference evidence="1 4" key="2">
    <citation type="submission" date="2020-07" db="EMBL/GenBank/DDBJ databases">
        <title>The draft genome sequence of Maribacter polysiphoniae KCTC 22021.</title>
        <authorList>
            <person name="Mu L."/>
        </authorList>
    </citation>
    <scope>NUCLEOTIDE SEQUENCE [LARGE SCALE GENOMIC DNA]</scope>
    <source>
        <strain evidence="1 4">KCTC 22021</strain>
    </source>
</reference>
<organism evidence="2 3">
    <name type="scientific">Maribacter polysiphoniae</name>
    <dbReference type="NCBI Taxonomy" id="429344"/>
    <lineage>
        <taxon>Bacteria</taxon>
        <taxon>Pseudomonadati</taxon>
        <taxon>Bacteroidota</taxon>
        <taxon>Flavobacteriia</taxon>
        <taxon>Flavobacteriales</taxon>
        <taxon>Flavobacteriaceae</taxon>
        <taxon>Maribacter</taxon>
    </lineage>
</organism>
<protein>
    <submittedName>
        <fullName evidence="2">Uncharacterized protein</fullName>
    </submittedName>
</protein>
<dbReference type="AlphaFoldDB" id="A0A316E3W6"/>
<dbReference type="EMBL" id="JACWLN010000003">
    <property type="protein sequence ID" value="MBD1260629.1"/>
    <property type="molecule type" value="Genomic_DNA"/>
</dbReference>
<dbReference type="EMBL" id="QGGQ01000003">
    <property type="protein sequence ID" value="PWK24242.1"/>
    <property type="molecule type" value="Genomic_DNA"/>
</dbReference>
<comment type="caution">
    <text evidence="2">The sequence shown here is derived from an EMBL/GenBank/DDBJ whole genome shotgun (WGS) entry which is preliminary data.</text>
</comment>
<sequence length="178" mass="21122">MKDSYRDIREIFKNDFSETTVEVTTVELEKGITHCIFLKIPDEKFLLENWKAITNNIALNYQNHLETSFEKWNIYLFFLTSQAIEDIDLKYTIENNTFSSRKIVEDASLSQEALIKKHVNNELTLEADVIRSESVDFLYDPIIYDVLKDKRIKKKNILPEQLNLAYDELITKFREEEE</sequence>
<evidence type="ECO:0000313" key="2">
    <source>
        <dbReference type="EMBL" id="PWK24242.1"/>
    </source>
</evidence>
<name>A0A316E3W6_9FLAO</name>
<reference evidence="2 3" key="1">
    <citation type="submission" date="2018-05" db="EMBL/GenBank/DDBJ databases">
        <title>Genomic Encyclopedia of Archaeal and Bacterial Type Strains, Phase II (KMG-II): from individual species to whole genera.</title>
        <authorList>
            <person name="Goeker M."/>
        </authorList>
    </citation>
    <scope>NUCLEOTIDE SEQUENCE [LARGE SCALE GENOMIC DNA]</scope>
    <source>
        <strain evidence="2 3">DSM 23514</strain>
    </source>
</reference>
<dbReference type="InterPro" id="IPR046905">
    <property type="entry name" value="ABC-3C_MC1"/>
</dbReference>
<evidence type="ECO:0000313" key="1">
    <source>
        <dbReference type="EMBL" id="MBD1260629.1"/>
    </source>
</evidence>
<keyword evidence="4" id="KW-1185">Reference proteome</keyword>
<dbReference type="Proteomes" id="UP000245667">
    <property type="component" value="Unassembled WGS sequence"/>
</dbReference>
<dbReference type="Proteomes" id="UP000651837">
    <property type="component" value="Unassembled WGS sequence"/>
</dbReference>